<dbReference type="SUPFAM" id="SSF46689">
    <property type="entry name" value="Homeodomain-like"/>
    <property type="match status" value="1"/>
</dbReference>
<dbReference type="InterPro" id="IPR025662">
    <property type="entry name" value="Sigma_54_int_dom_ATP-bd_1"/>
</dbReference>
<name>A0A421DM61_9GAMM</name>
<dbReference type="Pfam" id="PF02954">
    <property type="entry name" value="HTH_8"/>
    <property type="match status" value="1"/>
</dbReference>
<dbReference type="GO" id="GO:0005524">
    <property type="term" value="F:ATP binding"/>
    <property type="evidence" value="ECO:0007669"/>
    <property type="project" value="UniProtKB-KW"/>
</dbReference>
<keyword evidence="3" id="KW-0805">Transcription regulation</keyword>
<evidence type="ECO:0000259" key="6">
    <source>
        <dbReference type="PROSITE" id="PS50045"/>
    </source>
</evidence>
<reference evidence="7 8" key="1">
    <citation type="submission" date="2016-09" db="EMBL/GenBank/DDBJ databases">
        <authorList>
            <person name="Doonan J."/>
            <person name="Pachebat J.A."/>
            <person name="Golyshin P.N."/>
            <person name="Denman S."/>
            <person name="Mcdonald J.E."/>
        </authorList>
    </citation>
    <scope>NUCLEOTIDE SEQUENCE [LARGE SCALE GENOMIC DNA]</scope>
    <source>
        <strain evidence="7 8">NCPPB 3934</strain>
    </source>
</reference>
<dbReference type="PANTHER" id="PTHR32071:SF117">
    <property type="entry name" value="PTS-DEPENDENT DIHYDROXYACETONE KINASE OPERON REGULATORY PROTEIN-RELATED"/>
    <property type="match status" value="1"/>
</dbReference>
<dbReference type="InterPro" id="IPR002197">
    <property type="entry name" value="HTH_Fis"/>
</dbReference>
<protein>
    <submittedName>
        <fullName evidence="7">AAA family ATPase</fullName>
    </submittedName>
</protein>
<dbReference type="InterPro" id="IPR027417">
    <property type="entry name" value="P-loop_NTPase"/>
</dbReference>
<dbReference type="PROSITE" id="PS50045">
    <property type="entry name" value="SIGMA54_INTERACT_4"/>
    <property type="match status" value="1"/>
</dbReference>
<gene>
    <name evidence="7" type="ORF">BIY29_13110</name>
</gene>
<evidence type="ECO:0000313" key="8">
    <source>
        <dbReference type="Proteomes" id="UP000285648"/>
    </source>
</evidence>
<proteinExistence type="predicted"/>
<evidence type="ECO:0000256" key="3">
    <source>
        <dbReference type="ARBA" id="ARBA00023015"/>
    </source>
</evidence>
<dbReference type="PROSITE" id="PS00676">
    <property type="entry name" value="SIGMA54_INTERACT_2"/>
    <property type="match status" value="1"/>
</dbReference>
<dbReference type="Gene3D" id="1.10.10.60">
    <property type="entry name" value="Homeodomain-like"/>
    <property type="match status" value="1"/>
</dbReference>
<dbReference type="AlphaFoldDB" id="A0A421DM61"/>
<dbReference type="InterPro" id="IPR003593">
    <property type="entry name" value="AAA+_ATPase"/>
</dbReference>
<dbReference type="Gene3D" id="1.10.8.60">
    <property type="match status" value="1"/>
</dbReference>
<evidence type="ECO:0000256" key="2">
    <source>
        <dbReference type="ARBA" id="ARBA00022840"/>
    </source>
</evidence>
<dbReference type="Pfam" id="PF25601">
    <property type="entry name" value="AAA_lid_14"/>
    <property type="match status" value="1"/>
</dbReference>
<dbReference type="GO" id="GO:0006355">
    <property type="term" value="P:regulation of DNA-templated transcription"/>
    <property type="evidence" value="ECO:0007669"/>
    <property type="project" value="InterPro"/>
</dbReference>
<accession>A0A421DM61</accession>
<sequence>MRGALDIALSLTQARDEASLTRWLLTALQLHWRPQGVLLGMVDVSGRYLECQGWMGKSAVSLTLETNDFSHPLAHVLLKDNVCVWDTLYGGARIEHQRFRRLLNDVGSQCGLYALPVKEDEDRPWGIVALFDSGEALRQWQEKDDVSLLTQVFVRQLRLLRALGDSQRECSALKTSLRTIAGENEQRRRQEKVLEEKMIGQSTAIRQLYRQVSQAAAHRLSVLIQGETGSGKDVVARLLHQCSSREAQPFVAINCAAIPENLIESELFGYRKGAFSGAQSDKTGLVAQANGGTLFLDEVGDMPLTMQAKLLRVLETRSFRPLGGEKERHSDFRLIAATHQPLEQLVNEGRFRQDLYHRLCQCLLLVPPLRERPDDIGLLCEHFISHFARQEGKQFGGLTRTFLKQLLGYDFPGNVRELRNLLEVACAQTPDGQPVGLDALPPELRERLSGSPMLSADDYNHICDLRLAIQQYEAAVIAAKMRYFQGNRERVAESLNIPRRTLNHKCQKLEVG</sequence>
<keyword evidence="4" id="KW-0238">DNA-binding</keyword>
<evidence type="ECO:0000256" key="4">
    <source>
        <dbReference type="ARBA" id="ARBA00023125"/>
    </source>
</evidence>
<dbReference type="RefSeq" id="WP_121575628.1">
    <property type="nucleotide sequence ID" value="NZ_MJLZ01000030.1"/>
</dbReference>
<evidence type="ECO:0000313" key="7">
    <source>
        <dbReference type="EMBL" id="RLM21872.1"/>
    </source>
</evidence>
<dbReference type="Gene3D" id="3.40.50.300">
    <property type="entry name" value="P-loop containing nucleotide triphosphate hydrolases"/>
    <property type="match status" value="1"/>
</dbReference>
<dbReference type="EMBL" id="MJLZ01000030">
    <property type="protein sequence ID" value="RLM21872.1"/>
    <property type="molecule type" value="Genomic_DNA"/>
</dbReference>
<dbReference type="InterPro" id="IPR025943">
    <property type="entry name" value="Sigma_54_int_dom_ATP-bd_2"/>
</dbReference>
<dbReference type="SMART" id="SM00382">
    <property type="entry name" value="AAA"/>
    <property type="match status" value="1"/>
</dbReference>
<dbReference type="PANTHER" id="PTHR32071">
    <property type="entry name" value="TRANSCRIPTIONAL REGULATORY PROTEIN"/>
    <property type="match status" value="1"/>
</dbReference>
<organism evidence="7 8">
    <name type="scientific">Brenneria alni</name>
    <dbReference type="NCBI Taxonomy" id="71656"/>
    <lineage>
        <taxon>Bacteria</taxon>
        <taxon>Pseudomonadati</taxon>
        <taxon>Pseudomonadota</taxon>
        <taxon>Gammaproteobacteria</taxon>
        <taxon>Enterobacterales</taxon>
        <taxon>Pectobacteriaceae</taxon>
        <taxon>Brenneria</taxon>
    </lineage>
</organism>
<dbReference type="Proteomes" id="UP000285648">
    <property type="component" value="Unassembled WGS sequence"/>
</dbReference>
<dbReference type="OrthoDB" id="9804019at2"/>
<dbReference type="SUPFAM" id="SSF52540">
    <property type="entry name" value="P-loop containing nucleoside triphosphate hydrolases"/>
    <property type="match status" value="1"/>
</dbReference>
<keyword evidence="1" id="KW-0547">Nucleotide-binding</keyword>
<dbReference type="Pfam" id="PF00158">
    <property type="entry name" value="Sigma54_activat"/>
    <property type="match status" value="1"/>
</dbReference>
<feature type="domain" description="Sigma-54 factor interaction" evidence="6">
    <location>
        <begin position="198"/>
        <end position="427"/>
    </location>
</feature>
<dbReference type="InterPro" id="IPR025944">
    <property type="entry name" value="Sigma_54_int_dom_CS"/>
</dbReference>
<evidence type="ECO:0000256" key="1">
    <source>
        <dbReference type="ARBA" id="ARBA00022741"/>
    </source>
</evidence>
<dbReference type="CDD" id="cd00009">
    <property type="entry name" value="AAA"/>
    <property type="match status" value="1"/>
</dbReference>
<keyword evidence="8" id="KW-1185">Reference proteome</keyword>
<dbReference type="InterPro" id="IPR009057">
    <property type="entry name" value="Homeodomain-like_sf"/>
</dbReference>
<dbReference type="PROSITE" id="PS00675">
    <property type="entry name" value="SIGMA54_INTERACT_1"/>
    <property type="match status" value="1"/>
</dbReference>
<evidence type="ECO:0000256" key="5">
    <source>
        <dbReference type="ARBA" id="ARBA00023163"/>
    </source>
</evidence>
<keyword evidence="2" id="KW-0067">ATP-binding</keyword>
<dbReference type="PROSITE" id="PS00688">
    <property type="entry name" value="SIGMA54_INTERACT_3"/>
    <property type="match status" value="1"/>
</dbReference>
<dbReference type="GO" id="GO:0043565">
    <property type="term" value="F:sequence-specific DNA binding"/>
    <property type="evidence" value="ECO:0007669"/>
    <property type="project" value="InterPro"/>
</dbReference>
<dbReference type="InterPro" id="IPR058031">
    <property type="entry name" value="AAA_lid_NorR"/>
</dbReference>
<comment type="caution">
    <text evidence="7">The sequence shown here is derived from an EMBL/GenBank/DDBJ whole genome shotgun (WGS) entry which is preliminary data.</text>
</comment>
<dbReference type="FunFam" id="3.40.50.300:FF:000006">
    <property type="entry name" value="DNA-binding transcriptional regulator NtrC"/>
    <property type="match status" value="1"/>
</dbReference>
<keyword evidence="5" id="KW-0804">Transcription</keyword>
<dbReference type="InterPro" id="IPR002078">
    <property type="entry name" value="Sigma_54_int"/>
</dbReference>